<dbReference type="SUPFAM" id="SSF53383">
    <property type="entry name" value="PLP-dependent transferases"/>
    <property type="match status" value="1"/>
</dbReference>
<dbReference type="Pfam" id="PF06838">
    <property type="entry name" value="Met_gamma_lyase"/>
    <property type="match status" value="1"/>
</dbReference>
<feature type="transmembrane region" description="Helical" evidence="2">
    <location>
        <begin position="670"/>
        <end position="689"/>
    </location>
</feature>
<name>A0A5N6RTX3_9ROSI</name>
<keyword evidence="4" id="KW-1185">Reference proteome</keyword>
<dbReference type="EMBL" id="CM017328">
    <property type="protein sequence ID" value="KAE8125742.1"/>
    <property type="molecule type" value="Genomic_DNA"/>
</dbReference>
<dbReference type="AlphaFoldDB" id="A0A5N6RTX3"/>
<keyword evidence="2" id="KW-0472">Membrane</keyword>
<dbReference type="Proteomes" id="UP000327013">
    <property type="component" value="Chromosome 8"/>
</dbReference>
<feature type="region of interest" description="Disordered" evidence="1">
    <location>
        <begin position="458"/>
        <end position="477"/>
    </location>
</feature>
<dbReference type="InterPro" id="IPR015421">
    <property type="entry name" value="PyrdxlP-dep_Trfase_major"/>
</dbReference>
<protein>
    <submittedName>
        <fullName evidence="3">Uncharacterized protein</fullName>
    </submittedName>
</protein>
<sequence length="778" mass="85245">MWVLSCASPAYPTRSLRASRPIATVRSSSRGSVSFSTHHHHHYQDPPFVPEVVKAVDSLYSEFRAVDNLVAHNTARVLKAFQNARVGSHHFGGCTGYGHDEAGGREALDQAFAEIVGAESAIVRSQFFSGTHAITCALFAFLRPEDELLAVAGAPYDTLEEVIGKRDSHGLGSLKDFGVNYREVPLAEDGGLNWDALVGAVKTQTRCALIQRSCGYSWRRSLSVNEIGRAIEMIKMQNPNCLVMVDNCYGEFVESIEPPLVGADLIAGSLIKNPGGTIAPCGGYVAGKERWVKAAAARLSAPGLGVDCGSTPGDIMRAFFQGLFLSPQMVGEAIKGTFLIAEVMASKGYKVQPLPRVQRHDIVQAVQLGSRERLLAFCEAVQRSSPVGSFTKPVAGTTPGYASEVIFADGTFIDGSTSELSCDGPLREPFAVYCQGGTHWTQWGLVLGELPIKIKGRKHHSSSTSAPRESDHCKSFSSSNSALLSRKVIAKFLALMYSYLNISISKNIVPDEIKGREIHHSFPVTLFQESEIQKKRRIRMMKHYLFTLGKRQSWSRKKYKKPISIYSLSRTKIASLRHNGFKVRAFGERWSFLGGSRREDVILLEEERWKRKKRVVLVKFNQGFGFNGGGGGRDDGATARILGNLALAIGLTYLSMTGQLGWLLDAIVSIWLFAVLIPIVGLGAFLWWVGRDMIQGTCPNCGNDFQVFKSSLTDDLQLCPFCTQPFSVVGNEFVSDSVKFSNQSTTFGQAFNDFSRSKKGKDSSMAVVDVEAEVKDAD</sequence>
<proteinExistence type="predicted"/>
<evidence type="ECO:0000256" key="1">
    <source>
        <dbReference type="SAM" id="MobiDB-lite"/>
    </source>
</evidence>
<dbReference type="OrthoDB" id="5348404at2759"/>
<evidence type="ECO:0000313" key="4">
    <source>
        <dbReference type="Proteomes" id="UP000327013"/>
    </source>
</evidence>
<dbReference type="Gene3D" id="3.40.640.10">
    <property type="entry name" value="Type I PLP-dependent aspartate aminotransferase-like (Major domain)"/>
    <property type="match status" value="1"/>
</dbReference>
<reference evidence="3 4" key="1">
    <citation type="submission" date="2019-06" db="EMBL/GenBank/DDBJ databases">
        <title>A chromosomal-level reference genome of Carpinus fangiana (Coryloideae, Betulaceae).</title>
        <authorList>
            <person name="Yang X."/>
            <person name="Wang Z."/>
            <person name="Zhang L."/>
            <person name="Hao G."/>
            <person name="Liu J."/>
            <person name="Yang Y."/>
        </authorList>
    </citation>
    <scope>NUCLEOTIDE SEQUENCE [LARGE SCALE GENOMIC DNA]</scope>
    <source>
        <strain evidence="3">Cfa_2016G</strain>
        <tissue evidence="3">Leaf</tissue>
    </source>
</reference>
<keyword evidence="2" id="KW-1133">Transmembrane helix</keyword>
<gene>
    <name evidence="3" type="ORF">FH972_020516</name>
</gene>
<dbReference type="InterPro" id="IPR015424">
    <property type="entry name" value="PyrdxlP-dep_Trfase"/>
</dbReference>
<organism evidence="3 4">
    <name type="scientific">Carpinus fangiana</name>
    <dbReference type="NCBI Taxonomy" id="176857"/>
    <lineage>
        <taxon>Eukaryota</taxon>
        <taxon>Viridiplantae</taxon>
        <taxon>Streptophyta</taxon>
        <taxon>Embryophyta</taxon>
        <taxon>Tracheophyta</taxon>
        <taxon>Spermatophyta</taxon>
        <taxon>Magnoliopsida</taxon>
        <taxon>eudicotyledons</taxon>
        <taxon>Gunneridae</taxon>
        <taxon>Pentapetalae</taxon>
        <taxon>rosids</taxon>
        <taxon>fabids</taxon>
        <taxon>Fagales</taxon>
        <taxon>Betulaceae</taxon>
        <taxon>Carpinus</taxon>
    </lineage>
</organism>
<dbReference type="InterPro" id="IPR009651">
    <property type="entry name" value="Met_g_lyase_put"/>
</dbReference>
<dbReference type="PANTHER" id="PTHR46658">
    <property type="entry name" value="CYS OR MET METABOLISM PYRIDOXAL-PHOSPHATE-DEPENDENT ENZYME"/>
    <property type="match status" value="1"/>
</dbReference>
<dbReference type="PANTHER" id="PTHR46658:SF1">
    <property type="entry name" value="CYS OR MET METABOLISM PYRIDOXAL-PHOSPHATE-DEPENDENT ENZYME"/>
    <property type="match status" value="1"/>
</dbReference>
<evidence type="ECO:0000256" key="2">
    <source>
        <dbReference type="SAM" id="Phobius"/>
    </source>
</evidence>
<accession>A0A5N6RTX3</accession>
<dbReference type="Gene3D" id="3.90.1150.60">
    <property type="entry name" value="Methioning gamme-lyase, C-terminal domain"/>
    <property type="match status" value="2"/>
</dbReference>
<keyword evidence="2" id="KW-0812">Transmembrane</keyword>
<evidence type="ECO:0000313" key="3">
    <source>
        <dbReference type="EMBL" id="KAE8125742.1"/>
    </source>
</evidence>